<feature type="binding site" evidence="15">
    <location>
        <position position="17"/>
    </location>
    <ligand>
        <name>Ca(2+)</name>
        <dbReference type="ChEBI" id="CHEBI:29108"/>
        <label>1</label>
    </ligand>
</feature>
<evidence type="ECO:0000256" key="14">
    <source>
        <dbReference type="PIRSR" id="PIRSR600823-2"/>
    </source>
</evidence>
<keyword evidence="12" id="KW-0325">Glycoprotein</keyword>
<dbReference type="FunFam" id="1.10.420.10:FF:000008">
    <property type="entry name" value="Peroxidase"/>
    <property type="match status" value="1"/>
</dbReference>
<dbReference type="SUPFAM" id="SSF48113">
    <property type="entry name" value="Heme-dependent peroxidases"/>
    <property type="match status" value="1"/>
</dbReference>
<dbReference type="InterPro" id="IPR010255">
    <property type="entry name" value="Haem_peroxidase_sf"/>
</dbReference>
<feature type="non-terminal residue" evidence="18">
    <location>
        <position position="1"/>
    </location>
</feature>
<organism evidence="18 19">
    <name type="scientific">Ilex paraguariensis</name>
    <name type="common">yerba mate</name>
    <dbReference type="NCBI Taxonomy" id="185542"/>
    <lineage>
        <taxon>Eukaryota</taxon>
        <taxon>Viridiplantae</taxon>
        <taxon>Streptophyta</taxon>
        <taxon>Embryophyta</taxon>
        <taxon>Tracheophyta</taxon>
        <taxon>Spermatophyta</taxon>
        <taxon>Magnoliopsida</taxon>
        <taxon>eudicotyledons</taxon>
        <taxon>Gunneridae</taxon>
        <taxon>Pentapetalae</taxon>
        <taxon>asterids</taxon>
        <taxon>campanulids</taxon>
        <taxon>Aquifoliales</taxon>
        <taxon>Aquifoliaceae</taxon>
        <taxon>Ilex</taxon>
    </lineage>
</organism>
<comment type="caution">
    <text evidence="18">The sequence shown here is derived from an EMBL/GenBank/DDBJ whole genome shotgun (WGS) entry which is preliminary data.</text>
</comment>
<evidence type="ECO:0000256" key="1">
    <source>
        <dbReference type="ARBA" id="ARBA00000189"/>
    </source>
</evidence>
<dbReference type="GO" id="GO:0042744">
    <property type="term" value="P:hydrogen peroxide catabolic process"/>
    <property type="evidence" value="ECO:0007669"/>
    <property type="project" value="UniProtKB-KW"/>
</dbReference>
<dbReference type="AlphaFoldDB" id="A0ABC8TNS5"/>
<dbReference type="CDD" id="cd00693">
    <property type="entry name" value="secretory_peroxidase"/>
    <property type="match status" value="1"/>
</dbReference>
<keyword evidence="10 15" id="KW-0408">Iron</keyword>
<evidence type="ECO:0000256" key="6">
    <source>
        <dbReference type="ARBA" id="ARBA00022559"/>
    </source>
</evidence>
<comment type="catalytic activity">
    <reaction evidence="1">
        <text>2 a phenolic donor + H2O2 = 2 a phenolic radical donor + 2 H2O</text>
        <dbReference type="Rhea" id="RHEA:56136"/>
        <dbReference type="ChEBI" id="CHEBI:15377"/>
        <dbReference type="ChEBI" id="CHEBI:16240"/>
        <dbReference type="ChEBI" id="CHEBI:139520"/>
        <dbReference type="ChEBI" id="CHEBI:139521"/>
        <dbReference type="EC" id="1.11.1.7"/>
    </reaction>
</comment>
<dbReference type="Gene3D" id="1.10.420.10">
    <property type="entry name" value="Peroxidase, domain 2"/>
    <property type="match status" value="1"/>
</dbReference>
<keyword evidence="7" id="KW-0349">Heme</keyword>
<keyword evidence="13" id="KW-0376">Hydrogen peroxide</keyword>
<dbReference type="EMBL" id="CAUOFW020005607">
    <property type="protein sequence ID" value="CAK9170859.1"/>
    <property type="molecule type" value="Genomic_DNA"/>
</dbReference>
<dbReference type="PANTHER" id="PTHR31235">
    <property type="entry name" value="PEROXIDASE 25-RELATED"/>
    <property type="match status" value="1"/>
</dbReference>
<comment type="function">
    <text evidence="2">Removal of H(2)O(2), oxidation of toxic reductants, biosynthesis and degradation of lignin, suberization, auxin catabolism, response to environmental stresses such as wounding, pathogen attack and oxidative stress. These functions might be dependent on each isozyme/isoform in each plant tissue.</text>
</comment>
<keyword evidence="11 16" id="KW-1015">Disulfide bond</keyword>
<dbReference type="PRINTS" id="PR00461">
    <property type="entry name" value="PLPEROXIDASE"/>
</dbReference>
<feature type="binding site" evidence="15">
    <location>
        <position position="119"/>
    </location>
    <ligand>
        <name>Ca(2+)</name>
        <dbReference type="ChEBI" id="CHEBI:29108"/>
        <label>2</label>
    </ligand>
</feature>
<evidence type="ECO:0000256" key="4">
    <source>
        <dbReference type="ARBA" id="ARBA00012313"/>
    </source>
</evidence>
<dbReference type="PRINTS" id="PR00458">
    <property type="entry name" value="PEROXIDASE"/>
</dbReference>
<evidence type="ECO:0000256" key="11">
    <source>
        <dbReference type="ARBA" id="ARBA00023157"/>
    </source>
</evidence>
<dbReference type="Gene3D" id="1.10.520.10">
    <property type="match status" value="1"/>
</dbReference>
<feature type="binding site" description="axial binding residue" evidence="15">
    <location>
        <position position="118"/>
    </location>
    <ligand>
        <name>heme b</name>
        <dbReference type="ChEBI" id="CHEBI:60344"/>
    </ligand>
    <ligandPart>
        <name>Fe</name>
        <dbReference type="ChEBI" id="CHEBI:18248"/>
    </ligandPart>
</feature>
<evidence type="ECO:0000313" key="19">
    <source>
        <dbReference type="Proteomes" id="UP001642360"/>
    </source>
</evidence>
<evidence type="ECO:0000313" key="18">
    <source>
        <dbReference type="EMBL" id="CAK9170859.1"/>
    </source>
</evidence>
<evidence type="ECO:0000256" key="8">
    <source>
        <dbReference type="ARBA" id="ARBA00022723"/>
    </source>
</evidence>
<sequence length="248" mass="26785">CCDASILINSTPNNTAEKDAVPNLSLAGFDVIDEIKTQLENTCPGVVSCADIITLAARDSFNKSMWEVLTGRRDGNISRASEALANIPSPFSNFTTLTQAFANKTLNVHDLVVLSGAHTIGVGHCNFFSNRLYNFTGKGDADPSLNSTYAAFLRSKCRSLSDNTTAVAMNPRSALTFDNHYFSNLKIHQGLFQSDAALLTNKGARNVVDEMLRSGKFFTEFSQSIKRMGAIGVLTGTAGEIRKKCSVV</sequence>
<feature type="binding site" evidence="14">
    <location>
        <position position="88"/>
    </location>
    <ligand>
        <name>substrate</name>
    </ligand>
</feature>
<feature type="binding site" evidence="15">
    <location>
        <position position="5"/>
    </location>
    <ligand>
        <name>Ca(2+)</name>
        <dbReference type="ChEBI" id="CHEBI:29108"/>
        <label>1</label>
    </ligand>
</feature>
<gene>
    <name evidence="18" type="ORF">ILEXP_LOCUS40373</name>
</gene>
<evidence type="ECO:0000256" key="16">
    <source>
        <dbReference type="PIRSR" id="PIRSR600823-5"/>
    </source>
</evidence>
<dbReference type="InterPro" id="IPR002016">
    <property type="entry name" value="Haem_peroxidase"/>
</dbReference>
<dbReference type="Proteomes" id="UP001642360">
    <property type="component" value="Unassembled WGS sequence"/>
</dbReference>
<accession>A0ABC8TNS5</accession>
<feature type="binding site" evidence="15">
    <location>
        <position position="3"/>
    </location>
    <ligand>
        <name>Ca(2+)</name>
        <dbReference type="ChEBI" id="CHEBI:29108"/>
        <label>1</label>
    </ligand>
</feature>
<dbReference type="Pfam" id="PF00141">
    <property type="entry name" value="peroxidase"/>
    <property type="match status" value="1"/>
</dbReference>
<dbReference type="EC" id="1.11.1.7" evidence="4"/>
<evidence type="ECO:0000256" key="3">
    <source>
        <dbReference type="ARBA" id="ARBA00006873"/>
    </source>
</evidence>
<dbReference type="InterPro" id="IPR019793">
    <property type="entry name" value="Peroxidases_heam-ligand_BS"/>
</dbReference>
<evidence type="ECO:0000259" key="17">
    <source>
        <dbReference type="PROSITE" id="PS50873"/>
    </source>
</evidence>
<feature type="domain" description="Plant heme peroxidase family profile" evidence="17">
    <location>
        <begin position="1"/>
        <end position="248"/>
    </location>
</feature>
<keyword evidence="19" id="KW-1185">Reference proteome</keyword>
<protein>
    <recommendedName>
        <fullName evidence="4">peroxidase</fullName>
        <ecNumber evidence="4">1.11.1.7</ecNumber>
    </recommendedName>
</protein>
<dbReference type="InterPro" id="IPR000823">
    <property type="entry name" value="Peroxidase_pln"/>
</dbReference>
<evidence type="ECO:0000256" key="10">
    <source>
        <dbReference type="ARBA" id="ARBA00023004"/>
    </source>
</evidence>
<comment type="similarity">
    <text evidence="3">Belongs to the peroxidase family. Ascorbate peroxidase subfamily.</text>
</comment>
<dbReference type="InterPro" id="IPR033905">
    <property type="entry name" value="Secretory_peroxidase"/>
</dbReference>
<keyword evidence="5" id="KW-0964">Secreted</keyword>
<evidence type="ECO:0000256" key="13">
    <source>
        <dbReference type="ARBA" id="ARBA00023324"/>
    </source>
</evidence>
<dbReference type="PROSITE" id="PS00435">
    <property type="entry name" value="PEROXIDASE_1"/>
    <property type="match status" value="1"/>
</dbReference>
<evidence type="ECO:0000256" key="9">
    <source>
        <dbReference type="ARBA" id="ARBA00023002"/>
    </source>
</evidence>
<evidence type="ECO:0000256" key="5">
    <source>
        <dbReference type="ARBA" id="ARBA00022525"/>
    </source>
</evidence>
<proteinExistence type="inferred from homology"/>
<dbReference type="PROSITE" id="PS50873">
    <property type="entry name" value="PEROXIDASE_4"/>
    <property type="match status" value="1"/>
</dbReference>
<evidence type="ECO:0000256" key="2">
    <source>
        <dbReference type="ARBA" id="ARBA00002322"/>
    </source>
</evidence>
<name>A0ABC8TNS5_9AQUA</name>
<dbReference type="FunFam" id="1.10.520.10:FF:000028">
    <property type="entry name" value="Peroxidase"/>
    <property type="match status" value="1"/>
</dbReference>
<keyword evidence="9" id="KW-0560">Oxidoreductase</keyword>
<reference evidence="18 19" key="1">
    <citation type="submission" date="2024-02" db="EMBL/GenBank/DDBJ databases">
        <authorList>
            <person name="Vignale AGUSTIN F."/>
            <person name="Sosa J E."/>
            <person name="Modenutti C."/>
        </authorList>
    </citation>
    <scope>NUCLEOTIDE SEQUENCE [LARGE SCALE GENOMIC DNA]</scope>
</reference>
<dbReference type="GO" id="GO:0140825">
    <property type="term" value="F:lactoperoxidase activity"/>
    <property type="evidence" value="ECO:0007669"/>
    <property type="project" value="UniProtKB-EC"/>
</dbReference>
<feature type="binding site" evidence="15">
    <location>
        <position position="178"/>
    </location>
    <ligand>
        <name>Ca(2+)</name>
        <dbReference type="ChEBI" id="CHEBI:29108"/>
        <label>2</label>
    </ligand>
</feature>
<comment type="cofactor">
    <cofactor evidence="15">
        <name>Ca(2+)</name>
        <dbReference type="ChEBI" id="CHEBI:29108"/>
    </cofactor>
    <text evidence="15">Binds 2 calcium ions per subunit.</text>
</comment>
<comment type="cofactor">
    <cofactor evidence="15">
        <name>heme b</name>
        <dbReference type="ChEBI" id="CHEBI:60344"/>
    </cofactor>
    <text evidence="15">Binds 1 heme b (iron(II)-protoporphyrin IX) group per subunit.</text>
</comment>
<keyword evidence="6" id="KW-0575">Peroxidase</keyword>
<keyword evidence="8 15" id="KW-0479">Metal-binding</keyword>
<keyword evidence="15" id="KW-0106">Calcium</keyword>
<dbReference type="GO" id="GO:0046872">
    <property type="term" value="F:metal ion binding"/>
    <property type="evidence" value="ECO:0007669"/>
    <property type="project" value="UniProtKB-KW"/>
</dbReference>
<evidence type="ECO:0000256" key="7">
    <source>
        <dbReference type="ARBA" id="ARBA00022617"/>
    </source>
</evidence>
<evidence type="ECO:0000256" key="12">
    <source>
        <dbReference type="ARBA" id="ARBA00023180"/>
    </source>
</evidence>
<feature type="disulfide bond" evidence="16">
    <location>
        <begin position="49"/>
        <end position="245"/>
    </location>
</feature>
<evidence type="ECO:0000256" key="15">
    <source>
        <dbReference type="PIRSR" id="PIRSR600823-3"/>
    </source>
</evidence>
<feature type="disulfide bond" evidence="16">
    <location>
        <begin position="125"/>
        <end position="157"/>
    </location>
</feature>